<protein>
    <submittedName>
        <fullName evidence="1">Uncharacterized protein</fullName>
    </submittedName>
</protein>
<proteinExistence type="predicted"/>
<organism evidence="1 2">
    <name type="scientific">Crateriforma conspicua</name>
    <dbReference type="NCBI Taxonomy" id="2527996"/>
    <lineage>
        <taxon>Bacteria</taxon>
        <taxon>Pseudomonadati</taxon>
        <taxon>Planctomycetota</taxon>
        <taxon>Planctomycetia</taxon>
        <taxon>Planctomycetales</taxon>
        <taxon>Planctomycetaceae</taxon>
        <taxon>Crateriforma</taxon>
    </lineage>
</organism>
<comment type="caution">
    <text evidence="1">The sequence shown here is derived from an EMBL/GenBank/DDBJ whole genome shotgun (WGS) entry which is preliminary data.</text>
</comment>
<sequence length="108" mass="11935">MDAGCDDRAANLRDTLASHRWAKKWSLIKSAWPRSSRWFLREALADSQGDLRSLMKGRLKISFEEPLSVASTPGVIAGNFLPVSPGISTMLSIREPSRSPTRSPTYSS</sequence>
<name>A0A5C6FX01_9PLAN</name>
<dbReference type="AlphaFoldDB" id="A0A5C6FX01"/>
<dbReference type="EMBL" id="SJPZ01000001">
    <property type="protein sequence ID" value="TWU66185.1"/>
    <property type="molecule type" value="Genomic_DNA"/>
</dbReference>
<dbReference type="Proteomes" id="UP000316476">
    <property type="component" value="Unassembled WGS sequence"/>
</dbReference>
<reference evidence="1 2" key="1">
    <citation type="submission" date="2019-02" db="EMBL/GenBank/DDBJ databases">
        <title>Deep-cultivation of Planctomycetes and their phenomic and genomic characterization uncovers novel biology.</title>
        <authorList>
            <person name="Wiegand S."/>
            <person name="Jogler M."/>
            <person name="Boedeker C."/>
            <person name="Pinto D."/>
            <person name="Vollmers J."/>
            <person name="Rivas-Marin E."/>
            <person name="Kohn T."/>
            <person name="Peeters S.H."/>
            <person name="Heuer A."/>
            <person name="Rast P."/>
            <person name="Oberbeckmann S."/>
            <person name="Bunk B."/>
            <person name="Jeske O."/>
            <person name="Meyerdierks A."/>
            <person name="Storesund J.E."/>
            <person name="Kallscheuer N."/>
            <person name="Luecker S."/>
            <person name="Lage O.M."/>
            <person name="Pohl T."/>
            <person name="Merkel B.J."/>
            <person name="Hornburger P."/>
            <person name="Mueller R.-W."/>
            <person name="Bruemmer F."/>
            <person name="Labrenz M."/>
            <person name="Spormann A.M."/>
            <person name="Op Den Camp H."/>
            <person name="Overmann J."/>
            <person name="Amann R."/>
            <person name="Jetten M.S.M."/>
            <person name="Mascher T."/>
            <person name="Medema M.H."/>
            <person name="Devos D.P."/>
            <person name="Kaster A.-K."/>
            <person name="Ovreas L."/>
            <person name="Rohde M."/>
            <person name="Galperin M.Y."/>
            <person name="Jogler C."/>
        </authorList>
    </citation>
    <scope>NUCLEOTIDE SEQUENCE [LARGE SCALE GENOMIC DNA]</scope>
    <source>
        <strain evidence="1 2">V7</strain>
    </source>
</reference>
<evidence type="ECO:0000313" key="1">
    <source>
        <dbReference type="EMBL" id="TWU66185.1"/>
    </source>
</evidence>
<gene>
    <name evidence="1" type="ORF">V7x_17430</name>
</gene>
<accession>A0A5C6FX01</accession>
<evidence type="ECO:0000313" key="2">
    <source>
        <dbReference type="Proteomes" id="UP000316476"/>
    </source>
</evidence>